<keyword evidence="1" id="KW-0472">Membrane</keyword>
<keyword evidence="3" id="KW-1185">Reference proteome</keyword>
<dbReference type="EMBL" id="JBHTMU010000004">
    <property type="protein sequence ID" value="MFD1341422.1"/>
    <property type="molecule type" value="Genomic_DNA"/>
</dbReference>
<dbReference type="PANTHER" id="PTHR34821">
    <property type="entry name" value="INNER MEMBRANE PROTEIN YDCZ"/>
    <property type="match status" value="1"/>
</dbReference>
<proteinExistence type="predicted"/>
<sequence length="145" mass="14753">MTHPALIMLAAGFGIPVLAALNGSLGRIIGSPAAAALILFCVALATTAVVLLVVGPGALKDVTAAPKHLFAGGLFVAFYVLSVTYIAPSFGVGNAVFFVLIGQLISSALIDHFGLFGNRVTAFDLTRATGIAVMAIGVWITQRAA</sequence>
<accession>A0ABW3ZF29</accession>
<evidence type="ECO:0000313" key="3">
    <source>
        <dbReference type="Proteomes" id="UP001597135"/>
    </source>
</evidence>
<gene>
    <name evidence="2" type="ORF">ACFQ4E_03230</name>
</gene>
<dbReference type="InterPro" id="IPR006750">
    <property type="entry name" value="YdcZ"/>
</dbReference>
<comment type="caution">
    <text evidence="2">The sequence shown here is derived from an EMBL/GenBank/DDBJ whole genome shotgun (WGS) entry which is preliminary data.</text>
</comment>
<dbReference type="Pfam" id="PF04657">
    <property type="entry name" value="DMT_YdcZ"/>
    <property type="match status" value="1"/>
</dbReference>
<evidence type="ECO:0000313" key="2">
    <source>
        <dbReference type="EMBL" id="MFD1341422.1"/>
    </source>
</evidence>
<protein>
    <submittedName>
        <fullName evidence="2">DMT family transporter</fullName>
    </submittedName>
</protein>
<dbReference type="RefSeq" id="WP_386801480.1">
    <property type="nucleotide sequence ID" value="NZ_JBHTMU010000004.1"/>
</dbReference>
<keyword evidence="1" id="KW-1133">Transmembrane helix</keyword>
<dbReference type="PANTHER" id="PTHR34821:SF2">
    <property type="entry name" value="INNER MEMBRANE PROTEIN YDCZ"/>
    <property type="match status" value="1"/>
</dbReference>
<dbReference type="Proteomes" id="UP001597135">
    <property type="component" value="Unassembled WGS sequence"/>
</dbReference>
<evidence type="ECO:0000256" key="1">
    <source>
        <dbReference type="SAM" id="Phobius"/>
    </source>
</evidence>
<reference evidence="3" key="1">
    <citation type="journal article" date="2019" name="Int. J. Syst. Evol. Microbiol.">
        <title>The Global Catalogue of Microorganisms (GCM) 10K type strain sequencing project: providing services to taxonomists for standard genome sequencing and annotation.</title>
        <authorList>
            <consortium name="The Broad Institute Genomics Platform"/>
            <consortium name="The Broad Institute Genome Sequencing Center for Infectious Disease"/>
            <person name="Wu L."/>
            <person name="Ma J."/>
        </authorList>
    </citation>
    <scope>NUCLEOTIDE SEQUENCE [LARGE SCALE GENOMIC DNA]</scope>
    <source>
        <strain evidence="3">CCUG 62953</strain>
    </source>
</reference>
<keyword evidence="1" id="KW-0812">Transmembrane</keyword>
<organism evidence="2 3">
    <name type="scientific">Litorisediminicola beolgyonensis</name>
    <dbReference type="NCBI Taxonomy" id="1173614"/>
    <lineage>
        <taxon>Bacteria</taxon>
        <taxon>Pseudomonadati</taxon>
        <taxon>Pseudomonadota</taxon>
        <taxon>Alphaproteobacteria</taxon>
        <taxon>Rhodobacterales</taxon>
        <taxon>Paracoccaceae</taxon>
        <taxon>Litorisediminicola</taxon>
    </lineage>
</organism>
<feature type="transmembrane region" description="Helical" evidence="1">
    <location>
        <begin position="35"/>
        <end position="57"/>
    </location>
</feature>
<feature type="transmembrane region" description="Helical" evidence="1">
    <location>
        <begin position="92"/>
        <end position="110"/>
    </location>
</feature>
<feature type="transmembrane region" description="Helical" evidence="1">
    <location>
        <begin position="69"/>
        <end position="86"/>
    </location>
</feature>
<name>A0ABW3ZF29_9RHOB</name>